<evidence type="ECO:0000259" key="5">
    <source>
        <dbReference type="PROSITE" id="PS50048"/>
    </source>
</evidence>
<dbReference type="AlphaFoldDB" id="A0A9P8XX90"/>
<keyword evidence="2" id="KW-0479">Metal-binding</keyword>
<evidence type="ECO:0000313" key="7">
    <source>
        <dbReference type="Proteomes" id="UP000756346"/>
    </source>
</evidence>
<dbReference type="PANTHER" id="PTHR31001:SF40">
    <property type="entry name" value="ZN(II)2CYS6 TRANSCRIPTION FACTOR (EUROFUNG)"/>
    <property type="match status" value="1"/>
</dbReference>
<organism evidence="6 7">
    <name type="scientific">Microdochium trichocladiopsis</name>
    <dbReference type="NCBI Taxonomy" id="1682393"/>
    <lineage>
        <taxon>Eukaryota</taxon>
        <taxon>Fungi</taxon>
        <taxon>Dikarya</taxon>
        <taxon>Ascomycota</taxon>
        <taxon>Pezizomycotina</taxon>
        <taxon>Sordariomycetes</taxon>
        <taxon>Xylariomycetidae</taxon>
        <taxon>Xylariales</taxon>
        <taxon>Microdochiaceae</taxon>
        <taxon>Microdochium</taxon>
    </lineage>
</organism>
<feature type="region of interest" description="Disordered" evidence="4">
    <location>
        <begin position="159"/>
        <end position="184"/>
    </location>
</feature>
<dbReference type="GO" id="GO:0005634">
    <property type="term" value="C:nucleus"/>
    <property type="evidence" value="ECO:0007669"/>
    <property type="project" value="UniProtKB-SubCell"/>
</dbReference>
<dbReference type="EMBL" id="JAGTJQ010000009">
    <property type="protein sequence ID" value="KAH7024511.1"/>
    <property type="molecule type" value="Genomic_DNA"/>
</dbReference>
<dbReference type="InterPro" id="IPR036864">
    <property type="entry name" value="Zn2-C6_fun-type_DNA-bd_sf"/>
</dbReference>
<feature type="domain" description="Zn(2)-C6 fungal-type" evidence="5">
    <location>
        <begin position="19"/>
        <end position="51"/>
    </location>
</feature>
<evidence type="ECO:0000256" key="4">
    <source>
        <dbReference type="SAM" id="MobiDB-lite"/>
    </source>
</evidence>
<evidence type="ECO:0000256" key="1">
    <source>
        <dbReference type="ARBA" id="ARBA00004123"/>
    </source>
</evidence>
<feature type="compositionally biased region" description="Low complexity" evidence="4">
    <location>
        <begin position="88"/>
        <end position="105"/>
    </location>
</feature>
<dbReference type="GO" id="GO:0003677">
    <property type="term" value="F:DNA binding"/>
    <property type="evidence" value="ECO:0007669"/>
    <property type="project" value="InterPro"/>
</dbReference>
<dbReference type="InterPro" id="IPR050613">
    <property type="entry name" value="Sec_Metabolite_Reg"/>
</dbReference>
<keyword evidence="3" id="KW-0539">Nucleus</keyword>
<dbReference type="RefSeq" id="XP_046008059.1">
    <property type="nucleotide sequence ID" value="XM_046160459.1"/>
</dbReference>
<dbReference type="Pfam" id="PF00172">
    <property type="entry name" value="Zn_clus"/>
    <property type="match status" value="1"/>
</dbReference>
<protein>
    <recommendedName>
        <fullName evidence="5">Zn(2)-C6 fungal-type domain-containing protein</fullName>
    </recommendedName>
</protein>
<dbReference type="SUPFAM" id="SSF57701">
    <property type="entry name" value="Zn2/Cys6 DNA-binding domain"/>
    <property type="match status" value="1"/>
</dbReference>
<dbReference type="InterPro" id="IPR001138">
    <property type="entry name" value="Zn2Cys6_DnaBD"/>
</dbReference>
<feature type="region of interest" description="Disordered" evidence="4">
    <location>
        <begin position="51"/>
        <end position="123"/>
    </location>
</feature>
<proteinExistence type="predicted"/>
<name>A0A9P8XX90_9PEZI</name>
<dbReference type="GO" id="GO:0000981">
    <property type="term" value="F:DNA-binding transcription factor activity, RNA polymerase II-specific"/>
    <property type="evidence" value="ECO:0007669"/>
    <property type="project" value="InterPro"/>
</dbReference>
<dbReference type="GO" id="GO:0006351">
    <property type="term" value="P:DNA-templated transcription"/>
    <property type="evidence" value="ECO:0007669"/>
    <property type="project" value="InterPro"/>
</dbReference>
<dbReference type="PROSITE" id="PS00463">
    <property type="entry name" value="ZN2_CY6_FUNGAL_1"/>
    <property type="match status" value="1"/>
</dbReference>
<dbReference type="GO" id="GO:0008270">
    <property type="term" value="F:zinc ion binding"/>
    <property type="evidence" value="ECO:0007669"/>
    <property type="project" value="InterPro"/>
</dbReference>
<dbReference type="CDD" id="cd00067">
    <property type="entry name" value="GAL4"/>
    <property type="match status" value="1"/>
</dbReference>
<dbReference type="Pfam" id="PF04082">
    <property type="entry name" value="Fungal_trans"/>
    <property type="match status" value="1"/>
</dbReference>
<dbReference type="GeneID" id="70190005"/>
<accession>A0A9P8XX90</accession>
<dbReference type="SMART" id="SM00906">
    <property type="entry name" value="Fungal_trans"/>
    <property type="match status" value="1"/>
</dbReference>
<dbReference type="Proteomes" id="UP000756346">
    <property type="component" value="Unassembled WGS sequence"/>
</dbReference>
<keyword evidence="7" id="KW-1185">Reference proteome</keyword>
<dbReference type="OrthoDB" id="6612291at2759"/>
<evidence type="ECO:0000313" key="6">
    <source>
        <dbReference type="EMBL" id="KAH7024511.1"/>
    </source>
</evidence>
<comment type="subcellular location">
    <subcellularLocation>
        <location evidence="1">Nucleus</location>
    </subcellularLocation>
</comment>
<sequence>MQQQPGPALPRRLNGRAAACDPCRARKLACDHGQPVCKRCKKRANDMNCVYREPALRSSPSSASRPPRPRPHQSQSSSAGVLGRAEQLSLSSAPTSPSSSRMSLAQLDAPTSKSDTSDAVPDRPTVVPGYWGLLSHGVVFEEAKNSLAMFACSHRPFEPPGAGAHSPSGAGASNRRHRSRIPFRERPGPFREMCMYVLRCLPGQANEILALSGGGGSAASSTAEPSEHKVWGDIVVDHISSSILGCLDEIRHLGDEGLVAMAEMLCDNTAQPMKDDCATHLEWLDQFSGPRLRWEALGLMWLYLDRVSDMFDAVTTSRLEWAGGREASAIVTVCVKYCIEVASSLAEANVLLVDLNRRAGTQDSMVHGDARMSGFKYHAAAVTMATFLGMHAHTNGPEPYQPTFCSEYQRRLCAHVFTSDKLGVSFTGRPPITSRRFWSTPLPLDIADADLWDPARLATALANLDSNGWSKNGQVNSSTLMRVRSMTARIRDELYEIALDPSVRPGRESLLNLYQRLMDTYEGFPASLKYKPEHLTNPNVPTALLYFQIACQLELLQTQFFIRRLIQLHDPLPSDDGDLLVTTFAMLSLILVVWNDRDRFSDHAMRRNFEWFVMEYGAPAGGVLCLELLRPTFTGTHFKDAKISRSSIIQSLTLLVNFLDWIKPSAPNGELCADCKVVIKRVLDHHLNNLGVPAIAPSTAVGQFTADAPSQQAMLANNGDVLLASSSGSLNYVEPLHEWMPSEDMPIFNFQLMDTFDWLRDDEQQPRS</sequence>
<reference evidence="6" key="1">
    <citation type="journal article" date="2021" name="Nat. Commun.">
        <title>Genetic determinants of endophytism in the Arabidopsis root mycobiome.</title>
        <authorList>
            <person name="Mesny F."/>
            <person name="Miyauchi S."/>
            <person name="Thiergart T."/>
            <person name="Pickel B."/>
            <person name="Atanasova L."/>
            <person name="Karlsson M."/>
            <person name="Huettel B."/>
            <person name="Barry K.W."/>
            <person name="Haridas S."/>
            <person name="Chen C."/>
            <person name="Bauer D."/>
            <person name="Andreopoulos W."/>
            <person name="Pangilinan J."/>
            <person name="LaButti K."/>
            <person name="Riley R."/>
            <person name="Lipzen A."/>
            <person name="Clum A."/>
            <person name="Drula E."/>
            <person name="Henrissat B."/>
            <person name="Kohler A."/>
            <person name="Grigoriev I.V."/>
            <person name="Martin F.M."/>
            <person name="Hacquard S."/>
        </authorList>
    </citation>
    <scope>NUCLEOTIDE SEQUENCE</scope>
    <source>
        <strain evidence="6">MPI-CAGE-CH-0230</strain>
    </source>
</reference>
<dbReference type="PANTHER" id="PTHR31001">
    <property type="entry name" value="UNCHARACTERIZED TRANSCRIPTIONAL REGULATORY PROTEIN"/>
    <property type="match status" value="1"/>
</dbReference>
<feature type="compositionally biased region" description="Low complexity" evidence="4">
    <location>
        <begin position="160"/>
        <end position="173"/>
    </location>
</feature>
<dbReference type="Gene3D" id="4.10.240.10">
    <property type="entry name" value="Zn(2)-C6 fungal-type DNA-binding domain"/>
    <property type="match status" value="1"/>
</dbReference>
<gene>
    <name evidence="6" type="ORF">B0I36DRAFT_376479</name>
</gene>
<evidence type="ECO:0000256" key="2">
    <source>
        <dbReference type="ARBA" id="ARBA00022723"/>
    </source>
</evidence>
<dbReference type="CDD" id="cd12148">
    <property type="entry name" value="fungal_TF_MHR"/>
    <property type="match status" value="1"/>
</dbReference>
<dbReference type="SMART" id="SM00066">
    <property type="entry name" value="GAL4"/>
    <property type="match status" value="1"/>
</dbReference>
<evidence type="ECO:0000256" key="3">
    <source>
        <dbReference type="ARBA" id="ARBA00023242"/>
    </source>
</evidence>
<comment type="caution">
    <text evidence="6">The sequence shown here is derived from an EMBL/GenBank/DDBJ whole genome shotgun (WGS) entry which is preliminary data.</text>
</comment>
<dbReference type="PROSITE" id="PS50048">
    <property type="entry name" value="ZN2_CY6_FUNGAL_2"/>
    <property type="match status" value="1"/>
</dbReference>
<dbReference type="InterPro" id="IPR007219">
    <property type="entry name" value="XnlR_reg_dom"/>
</dbReference>